<evidence type="ECO:0000313" key="2">
    <source>
        <dbReference type="EMBL" id="AVI49918.1"/>
    </source>
</evidence>
<organism evidence="2 3">
    <name type="scientific">Pukyongia salina</name>
    <dbReference type="NCBI Taxonomy" id="2094025"/>
    <lineage>
        <taxon>Bacteria</taxon>
        <taxon>Pseudomonadati</taxon>
        <taxon>Bacteroidota</taxon>
        <taxon>Flavobacteriia</taxon>
        <taxon>Flavobacteriales</taxon>
        <taxon>Flavobacteriaceae</taxon>
        <taxon>Pukyongia</taxon>
    </lineage>
</organism>
<dbReference type="KEGG" id="aue:C5O00_01545"/>
<dbReference type="Proteomes" id="UP000238442">
    <property type="component" value="Chromosome"/>
</dbReference>
<keyword evidence="3" id="KW-1185">Reference proteome</keyword>
<gene>
    <name evidence="2" type="ORF">C5O00_01545</name>
</gene>
<dbReference type="EMBL" id="CP027062">
    <property type="protein sequence ID" value="AVI49918.1"/>
    <property type="molecule type" value="Genomic_DNA"/>
</dbReference>
<evidence type="ECO:0000259" key="1">
    <source>
        <dbReference type="Pfam" id="PF08241"/>
    </source>
</evidence>
<proteinExistence type="predicted"/>
<dbReference type="GO" id="GO:0032259">
    <property type="term" value="P:methylation"/>
    <property type="evidence" value="ECO:0007669"/>
    <property type="project" value="UniProtKB-KW"/>
</dbReference>
<feature type="domain" description="Methyltransferase type 11" evidence="1">
    <location>
        <begin position="61"/>
        <end position="153"/>
    </location>
</feature>
<dbReference type="SUPFAM" id="SSF53335">
    <property type="entry name" value="S-adenosyl-L-methionine-dependent methyltransferases"/>
    <property type="match status" value="1"/>
</dbReference>
<dbReference type="PANTHER" id="PTHR43464">
    <property type="entry name" value="METHYLTRANSFERASE"/>
    <property type="match status" value="1"/>
</dbReference>
<keyword evidence="2" id="KW-0489">Methyltransferase</keyword>
<reference evidence="2 3" key="1">
    <citation type="submission" date="2018-02" db="EMBL/GenBank/DDBJ databases">
        <title>Genomic analysis of the strain RR4-38 isolated from a seawater recirculating aquaculture system.</title>
        <authorList>
            <person name="Kim Y.-S."/>
            <person name="Jang Y.H."/>
            <person name="Kim K.-H."/>
        </authorList>
    </citation>
    <scope>NUCLEOTIDE SEQUENCE [LARGE SCALE GENOMIC DNA]</scope>
    <source>
        <strain evidence="2 3">RR4-38</strain>
    </source>
</reference>
<dbReference type="InterPro" id="IPR013216">
    <property type="entry name" value="Methyltransf_11"/>
</dbReference>
<sequence length="234" mass="26306">MDDIFGKALLDYHAGEQMGELITETSISEEDVLPVSYLFRSFNTMPSIERTALAHCRGSVLDVGCGAGSHSLYLQKQGRDVTAIDESPGAVQVARSRGVKKAIHSSLLNFSEGRFDTILLLMNGTGIFSTLEEVPRYLEHLRTLLNAKGQILIDGSDLQYMYDRTSEGGIMVPANRYYGELDFVITYKGRSTKPFPWLYLDERLFELLANDHGFNFEILERGDNFDYLAKLSVR</sequence>
<dbReference type="Pfam" id="PF08241">
    <property type="entry name" value="Methyltransf_11"/>
    <property type="match status" value="1"/>
</dbReference>
<dbReference type="RefSeq" id="WP_105214304.1">
    <property type="nucleotide sequence ID" value="NZ_CP027062.1"/>
</dbReference>
<dbReference type="AlphaFoldDB" id="A0A2S0HTJ4"/>
<dbReference type="CDD" id="cd02440">
    <property type="entry name" value="AdoMet_MTases"/>
    <property type="match status" value="1"/>
</dbReference>
<dbReference type="PANTHER" id="PTHR43464:SF23">
    <property type="entry name" value="JUVENILE HORMONE ACID O-METHYLTRANSFERASE"/>
    <property type="match status" value="1"/>
</dbReference>
<dbReference type="OrthoDB" id="1143568at2"/>
<protein>
    <submittedName>
        <fullName evidence="2">SAM-dependent methyltransferase</fullName>
    </submittedName>
</protein>
<dbReference type="Gene3D" id="3.40.50.150">
    <property type="entry name" value="Vaccinia Virus protein VP39"/>
    <property type="match status" value="1"/>
</dbReference>
<dbReference type="GO" id="GO:0010420">
    <property type="term" value="F:polyprenyldihydroxybenzoate methyltransferase activity"/>
    <property type="evidence" value="ECO:0007669"/>
    <property type="project" value="TreeGrafter"/>
</dbReference>
<evidence type="ECO:0000313" key="3">
    <source>
        <dbReference type="Proteomes" id="UP000238442"/>
    </source>
</evidence>
<dbReference type="InterPro" id="IPR029063">
    <property type="entry name" value="SAM-dependent_MTases_sf"/>
</dbReference>
<name>A0A2S0HTJ4_9FLAO</name>
<keyword evidence="2" id="KW-0808">Transferase</keyword>
<accession>A0A2S0HTJ4</accession>